<comment type="cofactor">
    <cofactor evidence="1 9">
        <name>Mg(2+)</name>
        <dbReference type="ChEBI" id="CHEBI:18420"/>
    </cofactor>
</comment>
<sequence>MSESVMRRDTLFYLMVYDLPDNRAANKRRKRLHDLLSGYGTRVQYSVFECFLTAVQFARLRVRLDELIQPEEDCLRIYVLDRGSVKRTVVYGSDRPRQVSAIVL</sequence>
<evidence type="ECO:0000256" key="4">
    <source>
        <dbReference type="ARBA" id="ARBA00022723"/>
    </source>
</evidence>
<proteinExistence type="inferred from homology"/>
<protein>
    <recommendedName>
        <fullName evidence="9">CRISPR-associated endoribonuclease Cas2</fullName>
        <ecNumber evidence="9">3.1.-.-</ecNumber>
    </recommendedName>
</protein>
<reference evidence="11" key="1">
    <citation type="submission" date="2022-06" db="EMBL/GenBank/DDBJ databases">
        <title>Genome sequence of Phormidium yuhuli AB48 isolated from an industrial photobioreactor environment.</title>
        <authorList>
            <person name="Qiu Y."/>
            <person name="Noonan A.J.C."/>
            <person name="Dofher K."/>
            <person name="Koch M."/>
            <person name="Kieft B."/>
            <person name="Lin X."/>
            <person name="Ziels R.M."/>
            <person name="Hallam S.J."/>
        </authorList>
    </citation>
    <scope>NUCLEOTIDE SEQUENCE</scope>
    <source>
        <strain evidence="11">AB48</strain>
    </source>
</reference>
<keyword evidence="5 9" id="KW-0255">Endonuclease</keyword>
<evidence type="ECO:0000256" key="1">
    <source>
        <dbReference type="ARBA" id="ARBA00001946"/>
    </source>
</evidence>
<comment type="subunit">
    <text evidence="9">Homodimer, forms a heterotetramer with a Cas1 homodimer.</text>
</comment>
<evidence type="ECO:0000313" key="11">
    <source>
        <dbReference type="EMBL" id="USR90839.1"/>
    </source>
</evidence>
<name>A0ABY5ANP1_9CYAN</name>
<dbReference type="CDD" id="cd09725">
    <property type="entry name" value="Cas2_I_II_III"/>
    <property type="match status" value="1"/>
</dbReference>
<dbReference type="InterPro" id="IPR019199">
    <property type="entry name" value="Virulence_VapD/CRISPR_Cas2"/>
</dbReference>
<keyword evidence="7 9" id="KW-0460">Magnesium</keyword>
<dbReference type="SUPFAM" id="SSF143430">
    <property type="entry name" value="TTP0101/SSO1404-like"/>
    <property type="match status" value="1"/>
</dbReference>
<keyword evidence="12" id="KW-1185">Reference proteome</keyword>
<feature type="binding site" evidence="9">
    <location>
        <position position="18"/>
    </location>
    <ligand>
        <name>Mg(2+)</name>
        <dbReference type="ChEBI" id="CHEBI:18420"/>
        <note>catalytic</note>
    </ligand>
</feature>
<dbReference type="InterPro" id="IPR021127">
    <property type="entry name" value="CRISPR_associated_Cas2"/>
</dbReference>
<accession>A0ABY5ANP1</accession>
<dbReference type="PIRSF" id="PIRSF032582">
    <property type="entry name" value="Cas2"/>
    <property type="match status" value="1"/>
</dbReference>
<dbReference type="NCBIfam" id="TIGR01573">
    <property type="entry name" value="cas2"/>
    <property type="match status" value="1"/>
</dbReference>
<keyword evidence="6 9" id="KW-0378">Hydrolase</keyword>
<dbReference type="PANTHER" id="PTHR34405:SF3">
    <property type="entry name" value="CRISPR-ASSOCIATED ENDORIBONUCLEASE CAS2 3"/>
    <property type="match status" value="1"/>
</dbReference>
<comment type="similarity">
    <text evidence="2 9 10">Belongs to the CRISPR-associated endoribonuclease Cas2 protein family.</text>
</comment>
<keyword evidence="8 9" id="KW-0051">Antiviral defense</keyword>
<evidence type="ECO:0000256" key="10">
    <source>
        <dbReference type="PIRNR" id="PIRNR032582"/>
    </source>
</evidence>
<evidence type="ECO:0000256" key="5">
    <source>
        <dbReference type="ARBA" id="ARBA00022759"/>
    </source>
</evidence>
<evidence type="ECO:0000256" key="9">
    <source>
        <dbReference type="HAMAP-Rule" id="MF_01471"/>
    </source>
</evidence>
<dbReference type="GO" id="GO:0004519">
    <property type="term" value="F:endonuclease activity"/>
    <property type="evidence" value="ECO:0007669"/>
    <property type="project" value="UniProtKB-KW"/>
</dbReference>
<evidence type="ECO:0000256" key="3">
    <source>
        <dbReference type="ARBA" id="ARBA00022722"/>
    </source>
</evidence>
<gene>
    <name evidence="9 11" type="primary">cas2</name>
    <name evidence="11" type="ORF">NEA10_18765</name>
</gene>
<evidence type="ECO:0000256" key="2">
    <source>
        <dbReference type="ARBA" id="ARBA00009959"/>
    </source>
</evidence>
<dbReference type="HAMAP" id="MF_01471">
    <property type="entry name" value="Cas2"/>
    <property type="match status" value="1"/>
</dbReference>
<keyword evidence="3 9" id="KW-0540">Nuclease</keyword>
<evidence type="ECO:0000256" key="8">
    <source>
        <dbReference type="ARBA" id="ARBA00023118"/>
    </source>
</evidence>
<keyword evidence="4 9" id="KW-0479">Metal-binding</keyword>
<evidence type="ECO:0000256" key="7">
    <source>
        <dbReference type="ARBA" id="ARBA00022842"/>
    </source>
</evidence>
<dbReference type="EMBL" id="CP098611">
    <property type="protein sequence ID" value="USR90839.1"/>
    <property type="molecule type" value="Genomic_DNA"/>
</dbReference>
<organism evidence="11 12">
    <name type="scientific">Phormidium yuhuli AB48</name>
    <dbReference type="NCBI Taxonomy" id="2940671"/>
    <lineage>
        <taxon>Bacteria</taxon>
        <taxon>Bacillati</taxon>
        <taxon>Cyanobacteriota</taxon>
        <taxon>Cyanophyceae</taxon>
        <taxon>Oscillatoriophycideae</taxon>
        <taxon>Oscillatoriales</taxon>
        <taxon>Oscillatoriaceae</taxon>
        <taxon>Phormidium</taxon>
        <taxon>Phormidium yuhuli</taxon>
    </lineage>
</organism>
<dbReference type="Pfam" id="PF09827">
    <property type="entry name" value="CRISPR_Cas2"/>
    <property type="match status" value="1"/>
</dbReference>
<evidence type="ECO:0000313" key="12">
    <source>
        <dbReference type="Proteomes" id="UP001056708"/>
    </source>
</evidence>
<dbReference type="EC" id="3.1.-.-" evidence="9"/>
<dbReference type="Proteomes" id="UP001056708">
    <property type="component" value="Chromosome"/>
</dbReference>
<dbReference type="RefSeq" id="WP_252662863.1">
    <property type="nucleotide sequence ID" value="NZ_CP098611.1"/>
</dbReference>
<evidence type="ECO:0000256" key="6">
    <source>
        <dbReference type="ARBA" id="ARBA00022801"/>
    </source>
</evidence>
<dbReference type="PANTHER" id="PTHR34405">
    <property type="entry name" value="CRISPR-ASSOCIATED ENDORIBONUCLEASE CAS2"/>
    <property type="match status" value="1"/>
</dbReference>
<dbReference type="Gene3D" id="3.30.70.240">
    <property type="match status" value="1"/>
</dbReference>
<comment type="function">
    <text evidence="9">CRISPR (clustered regularly interspaced short palindromic repeat), is an adaptive immune system that provides protection against mobile genetic elements (viruses, transposable elements and conjugative plasmids). CRISPR clusters contain sequences complementary to antecedent mobile elements and target invading nucleic acids. CRISPR clusters are transcribed and processed into CRISPR RNA (crRNA). Functions as a ssRNA-specific endoribonuclease. Involved in the integration of spacer DNA into the CRISPR cassette.</text>
</comment>